<dbReference type="VEuPathDB" id="VectorBase:AARA009085"/>
<dbReference type="Proteomes" id="UP000075840">
    <property type="component" value="Unassembled WGS sequence"/>
</dbReference>
<dbReference type="InterPro" id="IPR012934">
    <property type="entry name" value="Znf_AD"/>
</dbReference>
<dbReference type="EnsemblMetazoa" id="AARA009085-RA">
    <property type="protein sequence ID" value="AARA009085-PA"/>
    <property type="gene ID" value="AARA009085"/>
</dbReference>
<reference evidence="2" key="1">
    <citation type="submission" date="2022-08" db="UniProtKB">
        <authorList>
            <consortium name="EnsemblMetazoa"/>
        </authorList>
    </citation>
    <scope>IDENTIFICATION</scope>
    <source>
        <strain evidence="2">Dongola</strain>
    </source>
</reference>
<dbReference type="AlphaFoldDB" id="A0A182I682"/>
<name>A0A182I682_ANOAR</name>
<feature type="compositionally biased region" description="Polar residues" evidence="1">
    <location>
        <begin position="95"/>
        <end position="113"/>
    </location>
</feature>
<dbReference type="VEuPathDB" id="VectorBase:AARA21_004798"/>
<feature type="region of interest" description="Disordered" evidence="1">
    <location>
        <begin position="212"/>
        <end position="294"/>
    </location>
</feature>
<evidence type="ECO:0000256" key="1">
    <source>
        <dbReference type="SAM" id="MobiDB-lite"/>
    </source>
</evidence>
<dbReference type="Pfam" id="PF07776">
    <property type="entry name" value="zf-AD"/>
    <property type="match status" value="1"/>
</dbReference>
<dbReference type="Gene3D" id="3.40.1800.20">
    <property type="match status" value="1"/>
</dbReference>
<proteinExistence type="predicted"/>
<feature type="region of interest" description="Disordered" evidence="1">
    <location>
        <begin position="92"/>
        <end position="113"/>
    </location>
</feature>
<feature type="compositionally biased region" description="Basic and acidic residues" evidence="1">
    <location>
        <begin position="277"/>
        <end position="294"/>
    </location>
</feature>
<dbReference type="SUPFAM" id="SSF57716">
    <property type="entry name" value="Glucocorticoid receptor-like (DNA-binding domain)"/>
    <property type="match status" value="1"/>
</dbReference>
<sequence>MRDGSEHPCRVCLAEGARNIFNTNTIDDAMCTVASINHIRHKLQYVTQLQVNEDDGLPFWICELCVVQLNVAYHFKMVASESDGVLRRRLKDTESPSNATRDAFASQQTQSINPDQPAIKQELASDIKLGPVTVCENDYVPPPEEARNELVVTPNETDKISGMVCVQKNLLNPAEDEAYLKNILENKVIDIPWEVISDGGATKDQLTLSTTTTTTVNQSHSQGGTVKKLGQKKRKRIRLENQQSVSSSKKVKRTPKEGTMKGQRTPGTGAEASSQPVDDKHGATPKENAKLPSKDALRQRRLQKVLESLRIDMVDDKLVNRYGLMQNMPQVMPPLALPSNPMKRRNSICVSSFSQWL</sequence>
<dbReference type="PROSITE" id="PS51915">
    <property type="entry name" value="ZAD"/>
    <property type="match status" value="1"/>
</dbReference>
<protein>
    <submittedName>
        <fullName evidence="2">Uncharacterized protein</fullName>
    </submittedName>
</protein>
<keyword evidence="3" id="KW-1185">Reference proteome</keyword>
<accession>A0A182I682</accession>
<evidence type="ECO:0000313" key="2">
    <source>
        <dbReference type="EnsemblMetazoa" id="AARA009085-PA"/>
    </source>
</evidence>
<dbReference type="SMART" id="SM00868">
    <property type="entry name" value="zf-AD"/>
    <property type="match status" value="1"/>
</dbReference>
<organism evidence="2 3">
    <name type="scientific">Anopheles arabiensis</name>
    <name type="common">Mosquito</name>
    <dbReference type="NCBI Taxonomy" id="7173"/>
    <lineage>
        <taxon>Eukaryota</taxon>
        <taxon>Metazoa</taxon>
        <taxon>Ecdysozoa</taxon>
        <taxon>Arthropoda</taxon>
        <taxon>Hexapoda</taxon>
        <taxon>Insecta</taxon>
        <taxon>Pterygota</taxon>
        <taxon>Neoptera</taxon>
        <taxon>Endopterygota</taxon>
        <taxon>Diptera</taxon>
        <taxon>Nematocera</taxon>
        <taxon>Culicoidea</taxon>
        <taxon>Culicidae</taxon>
        <taxon>Anophelinae</taxon>
        <taxon>Anopheles</taxon>
    </lineage>
</organism>
<dbReference type="EMBL" id="APCN01003583">
    <property type="status" value="NOT_ANNOTATED_CDS"/>
    <property type="molecule type" value="Genomic_DNA"/>
</dbReference>
<evidence type="ECO:0000313" key="3">
    <source>
        <dbReference type="Proteomes" id="UP000075840"/>
    </source>
</evidence>
<dbReference type="GO" id="GO:0005634">
    <property type="term" value="C:nucleus"/>
    <property type="evidence" value="ECO:0007669"/>
    <property type="project" value="InterPro"/>
</dbReference>
<dbReference type="GO" id="GO:0008270">
    <property type="term" value="F:zinc ion binding"/>
    <property type="evidence" value="ECO:0007669"/>
    <property type="project" value="UniProtKB-UniRule"/>
</dbReference>